<dbReference type="Proteomes" id="UP001163046">
    <property type="component" value="Unassembled WGS sequence"/>
</dbReference>
<keyword evidence="3" id="KW-1185">Reference proteome</keyword>
<evidence type="ECO:0000313" key="3">
    <source>
        <dbReference type="Proteomes" id="UP001163046"/>
    </source>
</evidence>
<evidence type="ECO:0000313" key="2">
    <source>
        <dbReference type="EMBL" id="KAJ7373966.1"/>
    </source>
</evidence>
<feature type="region of interest" description="Disordered" evidence="1">
    <location>
        <begin position="72"/>
        <end position="108"/>
    </location>
</feature>
<accession>A0A9W9Z2G1</accession>
<evidence type="ECO:0000256" key="1">
    <source>
        <dbReference type="SAM" id="MobiDB-lite"/>
    </source>
</evidence>
<proteinExistence type="predicted"/>
<gene>
    <name evidence="2" type="ORF">OS493_009294</name>
</gene>
<dbReference type="EMBL" id="MU826829">
    <property type="protein sequence ID" value="KAJ7373966.1"/>
    <property type="molecule type" value="Genomic_DNA"/>
</dbReference>
<comment type="caution">
    <text evidence="2">The sequence shown here is derived from an EMBL/GenBank/DDBJ whole genome shotgun (WGS) entry which is preliminary data.</text>
</comment>
<name>A0A9W9Z2G1_9CNID</name>
<protein>
    <submittedName>
        <fullName evidence="2">Uncharacterized protein</fullName>
    </submittedName>
</protein>
<reference evidence="2" key="1">
    <citation type="submission" date="2023-01" db="EMBL/GenBank/DDBJ databases">
        <title>Genome assembly of the deep-sea coral Lophelia pertusa.</title>
        <authorList>
            <person name="Herrera S."/>
            <person name="Cordes E."/>
        </authorList>
    </citation>
    <scope>NUCLEOTIDE SEQUENCE</scope>
    <source>
        <strain evidence="2">USNM1676648</strain>
        <tissue evidence="2">Polyp</tissue>
    </source>
</reference>
<dbReference type="AlphaFoldDB" id="A0A9W9Z2G1"/>
<organism evidence="2 3">
    <name type="scientific">Desmophyllum pertusum</name>
    <dbReference type="NCBI Taxonomy" id="174260"/>
    <lineage>
        <taxon>Eukaryota</taxon>
        <taxon>Metazoa</taxon>
        <taxon>Cnidaria</taxon>
        <taxon>Anthozoa</taxon>
        <taxon>Hexacorallia</taxon>
        <taxon>Scleractinia</taxon>
        <taxon>Caryophylliina</taxon>
        <taxon>Caryophylliidae</taxon>
        <taxon>Desmophyllum</taxon>
    </lineage>
</organism>
<sequence length="108" mass="12135">MMLVQVKQVILSNLYQMTNDPHFHTAEVCRAENYKKRSTSLNTAAASEQSKTLLVHVKPWLGGLMRRIYGVTRTDKDDDDDDNDDIQSKLAASKSPKLQPDISSPDNS</sequence>